<evidence type="ECO:0000313" key="2">
    <source>
        <dbReference type="Proteomes" id="UP001157502"/>
    </source>
</evidence>
<accession>A0ACC2GBC6</accession>
<keyword evidence="2" id="KW-1185">Reference proteome</keyword>
<organism evidence="1 2">
    <name type="scientific">Dallia pectoralis</name>
    <name type="common">Alaska blackfish</name>
    <dbReference type="NCBI Taxonomy" id="75939"/>
    <lineage>
        <taxon>Eukaryota</taxon>
        <taxon>Metazoa</taxon>
        <taxon>Chordata</taxon>
        <taxon>Craniata</taxon>
        <taxon>Vertebrata</taxon>
        <taxon>Euteleostomi</taxon>
        <taxon>Actinopterygii</taxon>
        <taxon>Neopterygii</taxon>
        <taxon>Teleostei</taxon>
        <taxon>Protacanthopterygii</taxon>
        <taxon>Esociformes</taxon>
        <taxon>Umbridae</taxon>
        <taxon>Dallia</taxon>
    </lineage>
</organism>
<sequence>MLVGGRKQTACWLAVHRGGCHTSLSAREVGSAGEVERRLKTESLTQVSSQVHIPRLRREAFDGGDRVPLVDATRQL</sequence>
<dbReference type="EMBL" id="CM055742">
    <property type="protein sequence ID" value="KAJ8000788.1"/>
    <property type="molecule type" value="Genomic_DNA"/>
</dbReference>
<protein>
    <submittedName>
        <fullName evidence="1">Uncharacterized protein</fullName>
    </submittedName>
</protein>
<evidence type="ECO:0000313" key="1">
    <source>
        <dbReference type="EMBL" id="KAJ8000788.1"/>
    </source>
</evidence>
<reference evidence="1" key="1">
    <citation type="submission" date="2021-05" db="EMBL/GenBank/DDBJ databases">
        <authorList>
            <person name="Pan Q."/>
            <person name="Jouanno E."/>
            <person name="Zahm M."/>
            <person name="Klopp C."/>
            <person name="Cabau C."/>
            <person name="Louis A."/>
            <person name="Berthelot C."/>
            <person name="Parey E."/>
            <person name="Roest Crollius H."/>
            <person name="Montfort J."/>
            <person name="Robinson-Rechavi M."/>
            <person name="Bouchez O."/>
            <person name="Lampietro C."/>
            <person name="Lopez Roques C."/>
            <person name="Donnadieu C."/>
            <person name="Postlethwait J."/>
            <person name="Bobe J."/>
            <person name="Dillon D."/>
            <person name="Chandos A."/>
            <person name="von Hippel F."/>
            <person name="Guiguen Y."/>
        </authorList>
    </citation>
    <scope>NUCLEOTIDE SEQUENCE</scope>
    <source>
        <strain evidence="1">YG-Jan2019</strain>
    </source>
</reference>
<comment type="caution">
    <text evidence="1">The sequence shown here is derived from an EMBL/GenBank/DDBJ whole genome shotgun (WGS) entry which is preliminary data.</text>
</comment>
<gene>
    <name evidence="1" type="ORF">DPEC_G00183960</name>
</gene>
<name>A0ACC2GBC6_DALPE</name>
<proteinExistence type="predicted"/>
<dbReference type="Proteomes" id="UP001157502">
    <property type="component" value="Chromosome 15"/>
</dbReference>